<accession>A0A120MKI6</accession>
<dbReference type="Proteomes" id="UP000068026">
    <property type="component" value="Chromosome"/>
</dbReference>
<keyword evidence="8" id="KW-0966">Cell projection</keyword>
<evidence type="ECO:0000256" key="3">
    <source>
        <dbReference type="ARBA" id="ARBA00023143"/>
    </source>
</evidence>
<dbReference type="GO" id="GO:0071978">
    <property type="term" value="P:bacterial-type flagellum-dependent swarming motility"/>
    <property type="evidence" value="ECO:0007669"/>
    <property type="project" value="TreeGrafter"/>
</dbReference>
<dbReference type="NCBIfam" id="TIGR03506">
    <property type="entry name" value="FlgEFG_subfam"/>
    <property type="match status" value="2"/>
</dbReference>
<dbReference type="Pfam" id="PF06429">
    <property type="entry name" value="Flg_bbr_C"/>
    <property type="match status" value="1"/>
</dbReference>
<keyword evidence="8" id="KW-0969">Cilium</keyword>
<dbReference type="Proteomes" id="UP000184204">
    <property type="component" value="Unassembled WGS sequence"/>
</dbReference>
<name>A0A120MKI6_ANAPI</name>
<dbReference type="KEGG" id="cpro:CPRO_28510"/>
<proteinExistence type="inferred from homology"/>
<evidence type="ECO:0000259" key="6">
    <source>
        <dbReference type="Pfam" id="PF06429"/>
    </source>
</evidence>
<reference evidence="9" key="2">
    <citation type="submission" date="2016-01" db="EMBL/GenBank/DDBJ databases">
        <authorList>
            <person name="Poehlein A."/>
            <person name="Schlien K."/>
            <person name="Gottschalk G."/>
            <person name="Buckel W."/>
            <person name="Daniel R."/>
        </authorList>
    </citation>
    <scope>NUCLEOTIDE SEQUENCE [LARGE SCALE GENOMIC DNA]</scope>
    <source>
        <strain evidence="9">X2</strain>
    </source>
</reference>
<dbReference type="PANTHER" id="PTHR30435">
    <property type="entry name" value="FLAGELLAR PROTEIN"/>
    <property type="match status" value="1"/>
</dbReference>
<dbReference type="InterPro" id="IPR001444">
    <property type="entry name" value="Flag_bb_rod_N"/>
</dbReference>
<sequence>MVKSMFSGIAGLRAHQQKMDVIGNNIANVNTFGYKAGRVTFKESIYQTTSSSSGGNDVFGGSNPSQVGYGSQVGTIDLMFSSGSYAPTDSSMDCMIDGQGFFIVGQKNGETEIKTDPKEMSAAMSKYTLSRVGNFTFDGDGFLVDGSSNVIYGFMYKDGALNEGTLQPIRVPYVDKDGKLLTPGDSSGTPLKLNSISISKTGEITGTDSAGKTVSVGMIAIANVPNPNALEKTQGPYYSIRENTGYIVPYKPGEGTTGKILNYGLEMSNVDLAKEFSEMITTQRGFQANTRIITVTDQMLEELVNIKR</sequence>
<evidence type="ECO:0000313" key="7">
    <source>
        <dbReference type="EMBL" id="AMJ42393.1"/>
    </source>
</evidence>
<feature type="domain" description="Flagellar basal-body/hook protein C-terminal" evidence="6">
    <location>
        <begin position="265"/>
        <end position="305"/>
    </location>
</feature>
<evidence type="ECO:0000313" key="9">
    <source>
        <dbReference type="Proteomes" id="UP000068026"/>
    </source>
</evidence>
<reference evidence="10" key="4">
    <citation type="submission" date="2016-11" db="EMBL/GenBank/DDBJ databases">
        <authorList>
            <person name="Jaros S."/>
            <person name="Januszkiewicz K."/>
            <person name="Wedrychowicz H."/>
        </authorList>
    </citation>
    <scope>NUCLEOTIDE SEQUENCE [LARGE SCALE GENOMIC DNA]</scope>
    <source>
        <strain evidence="10">DSM 1682</strain>
    </source>
</reference>
<dbReference type="SUPFAM" id="SSF117143">
    <property type="entry name" value="Flagellar hook protein flgE"/>
    <property type="match status" value="1"/>
</dbReference>
<dbReference type="Pfam" id="PF00460">
    <property type="entry name" value="Flg_bb_rod"/>
    <property type="match status" value="1"/>
</dbReference>
<comment type="similarity">
    <text evidence="2 4">Belongs to the flagella basal body rod proteins family.</text>
</comment>
<reference evidence="8" key="3">
    <citation type="submission" date="2016-11" db="EMBL/GenBank/DDBJ databases">
        <authorList>
            <person name="Varghese N."/>
            <person name="Submissions S."/>
        </authorList>
    </citation>
    <scope>NUCLEOTIDE SEQUENCE</scope>
    <source>
        <strain evidence="8">DSM 1682</strain>
    </source>
</reference>
<dbReference type="InterPro" id="IPR010930">
    <property type="entry name" value="Flg_bb/hook_C_dom"/>
</dbReference>
<feature type="domain" description="Flagellar basal body rod protein N-terminal" evidence="5">
    <location>
        <begin position="9"/>
        <end position="35"/>
    </location>
</feature>
<dbReference type="RefSeq" id="WP_066053135.1">
    <property type="nucleotide sequence ID" value="NZ_CP014223.1"/>
</dbReference>
<keyword evidence="9" id="KW-1185">Reference proteome</keyword>
<evidence type="ECO:0000256" key="2">
    <source>
        <dbReference type="ARBA" id="ARBA00009677"/>
    </source>
</evidence>
<dbReference type="PANTHER" id="PTHR30435:SF1">
    <property type="entry name" value="FLAGELLAR HOOK PROTEIN FLGE"/>
    <property type="match status" value="1"/>
</dbReference>
<dbReference type="GO" id="GO:0005829">
    <property type="term" value="C:cytosol"/>
    <property type="evidence" value="ECO:0007669"/>
    <property type="project" value="TreeGrafter"/>
</dbReference>
<dbReference type="InterPro" id="IPR037925">
    <property type="entry name" value="FlgE/F/G-like"/>
</dbReference>
<evidence type="ECO:0000259" key="5">
    <source>
        <dbReference type="Pfam" id="PF00460"/>
    </source>
</evidence>
<evidence type="ECO:0000256" key="1">
    <source>
        <dbReference type="ARBA" id="ARBA00004117"/>
    </source>
</evidence>
<comment type="function">
    <text evidence="4">A flexible structure which links the flagellar filament to the drive apparatus in the basal body.</text>
</comment>
<evidence type="ECO:0000256" key="4">
    <source>
        <dbReference type="RuleBase" id="RU362116"/>
    </source>
</evidence>
<gene>
    <name evidence="7" type="primary">flgG_3</name>
    <name evidence="7" type="ORF">CPRO_28510</name>
    <name evidence="8" type="ORF">SAMN02745151_02507</name>
</gene>
<protein>
    <recommendedName>
        <fullName evidence="4">Flagellar hook protein FlgE</fullName>
    </recommendedName>
</protein>
<evidence type="ECO:0000313" key="10">
    <source>
        <dbReference type="Proteomes" id="UP000184204"/>
    </source>
</evidence>
<evidence type="ECO:0000313" key="8">
    <source>
        <dbReference type="EMBL" id="SHF01074.1"/>
    </source>
</evidence>
<dbReference type="InterPro" id="IPR020013">
    <property type="entry name" value="Flagellar_FlgE/F/G"/>
</dbReference>
<keyword evidence="3 4" id="KW-0975">Bacterial flagellum</keyword>
<dbReference type="EMBL" id="FQUA01000013">
    <property type="protein sequence ID" value="SHF01074.1"/>
    <property type="molecule type" value="Genomic_DNA"/>
</dbReference>
<reference evidence="7 9" key="1">
    <citation type="journal article" date="2016" name="Genome Announc.">
        <title>Complete Genome Sequence of the Amino Acid-Fermenting Clostridium propionicum X2 (DSM 1682).</title>
        <authorList>
            <person name="Poehlein A."/>
            <person name="Schlien K."/>
            <person name="Chowdhury N.P."/>
            <person name="Gottschalk G."/>
            <person name="Buckel W."/>
            <person name="Daniel R."/>
        </authorList>
    </citation>
    <scope>NUCLEOTIDE SEQUENCE [LARGE SCALE GENOMIC DNA]</scope>
    <source>
        <strain evidence="7 9">X2</strain>
    </source>
</reference>
<organism evidence="8 10">
    <name type="scientific">Anaerotignum propionicum DSM 1682</name>
    <dbReference type="NCBI Taxonomy" id="991789"/>
    <lineage>
        <taxon>Bacteria</taxon>
        <taxon>Bacillati</taxon>
        <taxon>Bacillota</taxon>
        <taxon>Clostridia</taxon>
        <taxon>Lachnospirales</taxon>
        <taxon>Anaerotignaceae</taxon>
        <taxon>Anaerotignum</taxon>
    </lineage>
</organism>
<dbReference type="EMBL" id="CP014223">
    <property type="protein sequence ID" value="AMJ42393.1"/>
    <property type="molecule type" value="Genomic_DNA"/>
</dbReference>
<dbReference type="GO" id="GO:0009424">
    <property type="term" value="C:bacterial-type flagellum hook"/>
    <property type="evidence" value="ECO:0007669"/>
    <property type="project" value="TreeGrafter"/>
</dbReference>
<keyword evidence="8" id="KW-0282">Flagellum</keyword>
<dbReference type="GO" id="GO:0009425">
    <property type="term" value="C:bacterial-type flagellum basal body"/>
    <property type="evidence" value="ECO:0007669"/>
    <property type="project" value="UniProtKB-SubCell"/>
</dbReference>
<comment type="subcellular location">
    <subcellularLocation>
        <location evidence="1 4">Bacterial flagellum basal body</location>
    </subcellularLocation>
</comment>
<dbReference type="AlphaFoldDB" id="A0A120MKI6"/>